<dbReference type="GO" id="GO:0051603">
    <property type="term" value="P:proteolysis involved in protein catabolic process"/>
    <property type="evidence" value="ECO:0007669"/>
    <property type="project" value="TreeGrafter"/>
</dbReference>
<dbReference type="GO" id="GO:0016020">
    <property type="term" value="C:membrane"/>
    <property type="evidence" value="ECO:0007669"/>
    <property type="project" value="TreeGrafter"/>
</dbReference>
<evidence type="ECO:0000256" key="7">
    <source>
        <dbReference type="SAM" id="Phobius"/>
    </source>
</evidence>
<dbReference type="Gene3D" id="3.30.2010.10">
    <property type="entry name" value="Metalloproteases ('zincins'), catalytic domain"/>
    <property type="match status" value="1"/>
</dbReference>
<dbReference type="GO" id="GO:0004222">
    <property type="term" value="F:metalloendopeptidase activity"/>
    <property type="evidence" value="ECO:0007669"/>
    <property type="project" value="InterPro"/>
</dbReference>
<dbReference type="Proteomes" id="UP000199630">
    <property type="component" value="Unassembled WGS sequence"/>
</dbReference>
<name>A0A1I3X5J6_9RHOB</name>
<evidence type="ECO:0000256" key="5">
    <source>
        <dbReference type="ARBA" id="ARBA00023049"/>
    </source>
</evidence>
<comment type="similarity">
    <text evidence="6">Belongs to the peptidase M48 family.</text>
</comment>
<dbReference type="PANTHER" id="PTHR22726:SF1">
    <property type="entry name" value="METALLOENDOPEPTIDASE OMA1, MITOCHONDRIAL"/>
    <property type="match status" value="1"/>
</dbReference>
<dbReference type="GO" id="GO:0046872">
    <property type="term" value="F:metal ion binding"/>
    <property type="evidence" value="ECO:0007669"/>
    <property type="project" value="UniProtKB-KW"/>
</dbReference>
<evidence type="ECO:0000259" key="8">
    <source>
        <dbReference type="Pfam" id="PF01435"/>
    </source>
</evidence>
<evidence type="ECO:0000256" key="2">
    <source>
        <dbReference type="ARBA" id="ARBA00022723"/>
    </source>
</evidence>
<reference evidence="10" key="1">
    <citation type="submission" date="2016-10" db="EMBL/GenBank/DDBJ databases">
        <authorList>
            <person name="Varghese N."/>
            <person name="Submissions S."/>
        </authorList>
    </citation>
    <scope>NUCLEOTIDE SEQUENCE [LARGE SCALE GENOMIC DNA]</scope>
    <source>
        <strain evidence="10">DSM 26471</strain>
    </source>
</reference>
<keyword evidence="7" id="KW-0472">Membrane</keyword>
<organism evidence="9 10">
    <name type="scientific">Celeribacter neptunius</name>
    <dbReference type="NCBI Taxonomy" id="588602"/>
    <lineage>
        <taxon>Bacteria</taxon>
        <taxon>Pseudomonadati</taxon>
        <taxon>Pseudomonadota</taxon>
        <taxon>Alphaproteobacteria</taxon>
        <taxon>Rhodobacterales</taxon>
        <taxon>Roseobacteraceae</taxon>
        <taxon>Celeribacter</taxon>
    </lineage>
</organism>
<dbReference type="OrthoDB" id="9810445at2"/>
<keyword evidence="2" id="KW-0479">Metal-binding</keyword>
<dbReference type="EMBL" id="FORH01000009">
    <property type="protein sequence ID" value="SFK14915.1"/>
    <property type="molecule type" value="Genomic_DNA"/>
</dbReference>
<dbReference type="PANTHER" id="PTHR22726">
    <property type="entry name" value="METALLOENDOPEPTIDASE OMA1"/>
    <property type="match status" value="1"/>
</dbReference>
<dbReference type="AlphaFoldDB" id="A0A1I3X5J6"/>
<dbReference type="STRING" id="588602.SAMN04487991_3985"/>
<keyword evidence="4 6" id="KW-0862">Zinc</keyword>
<protein>
    <submittedName>
        <fullName evidence="9">Peptidase family M48</fullName>
    </submittedName>
</protein>
<keyword evidence="7" id="KW-0812">Transmembrane</keyword>
<keyword evidence="1 6" id="KW-0645">Protease</keyword>
<evidence type="ECO:0000256" key="1">
    <source>
        <dbReference type="ARBA" id="ARBA00022670"/>
    </source>
</evidence>
<evidence type="ECO:0000256" key="4">
    <source>
        <dbReference type="ARBA" id="ARBA00022833"/>
    </source>
</evidence>
<dbReference type="InterPro" id="IPR051156">
    <property type="entry name" value="Mito/Outer_Membr_Metalloprot"/>
</dbReference>
<feature type="domain" description="Peptidase M48" evidence="8">
    <location>
        <begin position="197"/>
        <end position="365"/>
    </location>
</feature>
<keyword evidence="10" id="KW-1185">Reference proteome</keyword>
<dbReference type="CDD" id="cd07332">
    <property type="entry name" value="M48C_Oma1_like"/>
    <property type="match status" value="1"/>
</dbReference>
<evidence type="ECO:0000313" key="9">
    <source>
        <dbReference type="EMBL" id="SFK14915.1"/>
    </source>
</evidence>
<comment type="cofactor">
    <cofactor evidence="6">
        <name>Zn(2+)</name>
        <dbReference type="ChEBI" id="CHEBI:29105"/>
    </cofactor>
    <text evidence="6">Binds 1 zinc ion per subunit.</text>
</comment>
<evidence type="ECO:0000256" key="3">
    <source>
        <dbReference type="ARBA" id="ARBA00022801"/>
    </source>
</evidence>
<dbReference type="Pfam" id="PF01435">
    <property type="entry name" value="Peptidase_M48"/>
    <property type="match status" value="1"/>
</dbReference>
<keyword evidence="7" id="KW-1133">Transmembrane helix</keyword>
<accession>A0A1I3X5J6</accession>
<dbReference type="InterPro" id="IPR001915">
    <property type="entry name" value="Peptidase_M48"/>
</dbReference>
<feature type="transmembrane region" description="Helical" evidence="7">
    <location>
        <begin position="125"/>
        <end position="144"/>
    </location>
</feature>
<evidence type="ECO:0000256" key="6">
    <source>
        <dbReference type="RuleBase" id="RU003983"/>
    </source>
</evidence>
<evidence type="ECO:0000313" key="10">
    <source>
        <dbReference type="Proteomes" id="UP000199630"/>
    </source>
</evidence>
<proteinExistence type="inferred from homology"/>
<keyword evidence="5 6" id="KW-0482">Metalloprotease</keyword>
<keyword evidence="3 6" id="KW-0378">Hydrolase</keyword>
<dbReference type="RefSeq" id="WP_090062890.1">
    <property type="nucleotide sequence ID" value="NZ_FORH01000009.1"/>
</dbReference>
<gene>
    <name evidence="9" type="ORF">SAMN04487991_3985</name>
</gene>
<sequence>MSVSATTQPSPWAATPEGVRCEFVDGQTAKRHEVFAELRAAEGLLALNYPDETGTYVRLAWPLSHLRHVEGHRKLSWGKAPMGIFTNAMSPHARLYVRDGILLNEIRAQAPNLSRRPPVSGRGRLMALIGGAVASIALIIFVLIPTISDQLALRLPVEGERALGDKTYEQIRQSFSDSQFLPLQECRAEQGEAALVAMRDRLLGASDLDAEAVRLTVLDLDMINAFALPGGRIVVMRGLIDAAEAPEEVAAVIAHEIGHVAHRDPTRHALRGVGTFGVLSLVFGDFAGGTVVLLGVNQLVNAQYSQEAESAADSYAHALLPKAGISPGALAPLFERLKAEYGDAEGLASHLASHPKLGDRVDRAHAAADSFDAAASAPVLSALEWFRLQHICD</sequence>